<organism evidence="1 2">
    <name type="scientific">Niveispirillum cyanobacteriorum</name>
    <dbReference type="NCBI Taxonomy" id="1612173"/>
    <lineage>
        <taxon>Bacteria</taxon>
        <taxon>Pseudomonadati</taxon>
        <taxon>Pseudomonadota</taxon>
        <taxon>Alphaproteobacteria</taxon>
        <taxon>Rhodospirillales</taxon>
        <taxon>Azospirillaceae</taxon>
        <taxon>Niveispirillum</taxon>
    </lineage>
</organism>
<keyword evidence="2" id="KW-1185">Reference proteome</keyword>
<sequence length="281" mass="30952">MSASHRSLTMIAAAALRKGYPHLARVACTEELKQQPDSHEARRLLSIVNDRERLFQASSPLLAYRANINSQNGEDGILAEILMRLNIGTGWFCEFGAWDGIHLSNSFALACQGWRGVYIEGDEAKYQDLLQTCAKFPPDALYPISAFVHESEEGRTLDALLSTTPIPAEFEVLSIDIDSSDYHIWKSLLSYRPKIVIVEVNSTIPTPVVAIHGEGVSGSSFQAMANLAREKGYTPVCHTGNLIAVRDDLVEPLGLPDSVLQNPAGLFDPKWVSARIDQLFD</sequence>
<proteinExistence type="predicted"/>
<gene>
    <name evidence="1" type="ORF">C0V82_21050</name>
</gene>
<evidence type="ECO:0000313" key="2">
    <source>
        <dbReference type="Proteomes" id="UP000234752"/>
    </source>
</evidence>
<dbReference type="Proteomes" id="UP000234752">
    <property type="component" value="Chromosome eg_2"/>
</dbReference>
<evidence type="ECO:0008006" key="3">
    <source>
        <dbReference type="Google" id="ProtNLM"/>
    </source>
</evidence>
<dbReference type="AlphaFoldDB" id="A0A2K9NI81"/>
<accession>A0A2K9NI81</accession>
<name>A0A2K9NI81_9PROT</name>
<dbReference type="EMBL" id="CP025612">
    <property type="protein sequence ID" value="AUN32790.1"/>
    <property type="molecule type" value="Genomic_DNA"/>
</dbReference>
<evidence type="ECO:0000313" key="1">
    <source>
        <dbReference type="EMBL" id="AUN32790.1"/>
    </source>
</evidence>
<dbReference type="OrthoDB" id="9810122at2"/>
<dbReference type="RefSeq" id="WP_102114322.1">
    <property type="nucleotide sequence ID" value="NZ_BMGN01000017.1"/>
</dbReference>
<protein>
    <recommendedName>
        <fullName evidence="3">Methyltransferase FkbM domain-containing protein</fullName>
    </recommendedName>
</protein>
<reference evidence="1 2" key="1">
    <citation type="submission" date="2017-12" db="EMBL/GenBank/DDBJ databases">
        <title>Genomes of bacteria within cyanobacterial aggregates.</title>
        <authorList>
            <person name="Cai H."/>
        </authorList>
    </citation>
    <scope>NUCLEOTIDE SEQUENCE [LARGE SCALE GENOMIC DNA]</scope>
    <source>
        <strain evidence="1 2">TH16</strain>
    </source>
</reference>
<dbReference type="KEGG" id="ncb:C0V82_21050"/>